<accession>A0A4Y2M092</accession>
<gene>
    <name evidence="2" type="ORF">AVEN_168666_1</name>
</gene>
<dbReference type="AlphaFoldDB" id="A0A4Y2M092"/>
<dbReference type="Proteomes" id="UP000499080">
    <property type="component" value="Unassembled WGS sequence"/>
</dbReference>
<feature type="region of interest" description="Disordered" evidence="1">
    <location>
        <begin position="1"/>
        <end position="25"/>
    </location>
</feature>
<organism evidence="2 3">
    <name type="scientific">Araneus ventricosus</name>
    <name type="common">Orbweaver spider</name>
    <name type="synonym">Epeira ventricosa</name>
    <dbReference type="NCBI Taxonomy" id="182803"/>
    <lineage>
        <taxon>Eukaryota</taxon>
        <taxon>Metazoa</taxon>
        <taxon>Ecdysozoa</taxon>
        <taxon>Arthropoda</taxon>
        <taxon>Chelicerata</taxon>
        <taxon>Arachnida</taxon>
        <taxon>Araneae</taxon>
        <taxon>Araneomorphae</taxon>
        <taxon>Entelegynae</taxon>
        <taxon>Araneoidea</taxon>
        <taxon>Araneidae</taxon>
        <taxon>Araneus</taxon>
    </lineage>
</organism>
<name>A0A4Y2M092_ARAVE</name>
<sequence length="140" mass="15890">MAENDDRQSEGTQNPSLSLFETNNGKHKYRFQPLEESRDKFLEQVDVRKYQRLHFERKCNGLSIPFHSKLSPLFSILPAPPPPPASVRRREDGMWSSADMGTSLLQQHAAASARSLAVNILLGIYFHHILHGVLPLHFSS</sequence>
<protein>
    <submittedName>
        <fullName evidence="2">Uncharacterized protein</fullName>
    </submittedName>
</protein>
<keyword evidence="3" id="KW-1185">Reference proteome</keyword>
<evidence type="ECO:0000313" key="3">
    <source>
        <dbReference type="Proteomes" id="UP000499080"/>
    </source>
</evidence>
<feature type="compositionally biased region" description="Polar residues" evidence="1">
    <location>
        <begin position="10"/>
        <end position="23"/>
    </location>
</feature>
<proteinExistence type="predicted"/>
<dbReference type="EMBL" id="BGPR01006527">
    <property type="protein sequence ID" value="GBN19813.1"/>
    <property type="molecule type" value="Genomic_DNA"/>
</dbReference>
<evidence type="ECO:0000256" key="1">
    <source>
        <dbReference type="SAM" id="MobiDB-lite"/>
    </source>
</evidence>
<comment type="caution">
    <text evidence="2">The sequence shown here is derived from an EMBL/GenBank/DDBJ whole genome shotgun (WGS) entry which is preliminary data.</text>
</comment>
<reference evidence="2 3" key="1">
    <citation type="journal article" date="2019" name="Sci. Rep.">
        <title>Orb-weaving spider Araneus ventricosus genome elucidates the spidroin gene catalogue.</title>
        <authorList>
            <person name="Kono N."/>
            <person name="Nakamura H."/>
            <person name="Ohtoshi R."/>
            <person name="Moran D.A.P."/>
            <person name="Shinohara A."/>
            <person name="Yoshida Y."/>
            <person name="Fujiwara M."/>
            <person name="Mori M."/>
            <person name="Tomita M."/>
            <person name="Arakawa K."/>
        </authorList>
    </citation>
    <scope>NUCLEOTIDE SEQUENCE [LARGE SCALE GENOMIC DNA]</scope>
</reference>
<evidence type="ECO:0000313" key="2">
    <source>
        <dbReference type="EMBL" id="GBN19813.1"/>
    </source>
</evidence>